<dbReference type="InterPro" id="IPR011042">
    <property type="entry name" value="6-blade_b-propeller_TolB-like"/>
</dbReference>
<feature type="repeat" description="NHL" evidence="6">
    <location>
        <begin position="159"/>
        <end position="202"/>
    </location>
</feature>
<dbReference type="AlphaFoldDB" id="A0AA35WEH8"/>
<dbReference type="Pfam" id="PF00630">
    <property type="entry name" value="Filamin"/>
    <property type="match status" value="1"/>
</dbReference>
<dbReference type="EMBL" id="CASHTH010001689">
    <property type="protein sequence ID" value="CAI8018458.1"/>
    <property type="molecule type" value="Genomic_DNA"/>
</dbReference>
<dbReference type="InterPro" id="IPR001258">
    <property type="entry name" value="NHL_repeat"/>
</dbReference>
<keyword evidence="4" id="KW-0862">Zinc</keyword>
<keyword evidence="8" id="KW-1185">Reference proteome</keyword>
<dbReference type="PROSITE" id="PS51125">
    <property type="entry name" value="NHL"/>
    <property type="match status" value="1"/>
</dbReference>
<dbReference type="GO" id="GO:0043161">
    <property type="term" value="P:proteasome-mediated ubiquitin-dependent protein catabolic process"/>
    <property type="evidence" value="ECO:0007669"/>
    <property type="project" value="TreeGrafter"/>
</dbReference>
<name>A0AA35WEH8_GEOBA</name>
<dbReference type="InterPro" id="IPR013783">
    <property type="entry name" value="Ig-like_fold"/>
</dbReference>
<dbReference type="PANTHER" id="PTHR24104:SF25">
    <property type="entry name" value="PROTEIN LIN-41"/>
    <property type="match status" value="1"/>
</dbReference>
<gene>
    <name evidence="7" type="ORF">GBAR_LOCUS11205</name>
</gene>
<dbReference type="GO" id="GO:0000209">
    <property type="term" value="P:protein polyubiquitination"/>
    <property type="evidence" value="ECO:0007669"/>
    <property type="project" value="TreeGrafter"/>
</dbReference>
<reference evidence="7" key="1">
    <citation type="submission" date="2023-03" db="EMBL/GenBank/DDBJ databases">
        <authorList>
            <person name="Steffen K."/>
            <person name="Cardenas P."/>
        </authorList>
    </citation>
    <scope>NUCLEOTIDE SEQUENCE</scope>
</reference>
<dbReference type="GO" id="GO:0061630">
    <property type="term" value="F:ubiquitin protein ligase activity"/>
    <property type="evidence" value="ECO:0007669"/>
    <property type="project" value="TreeGrafter"/>
</dbReference>
<feature type="repeat" description="Filamin" evidence="5">
    <location>
        <begin position="51"/>
        <end position="102"/>
    </location>
</feature>
<keyword evidence="3" id="KW-0863">Zinc-finger</keyword>
<comment type="caution">
    <text evidence="7">The sequence shown here is derived from an EMBL/GenBank/DDBJ whole genome shotgun (WGS) entry which is preliminary data.</text>
</comment>
<evidence type="ECO:0000256" key="4">
    <source>
        <dbReference type="ARBA" id="ARBA00022833"/>
    </source>
</evidence>
<dbReference type="Proteomes" id="UP001174909">
    <property type="component" value="Unassembled WGS sequence"/>
</dbReference>
<evidence type="ECO:0000256" key="6">
    <source>
        <dbReference type="PROSITE-ProRule" id="PRU00504"/>
    </source>
</evidence>
<protein>
    <submittedName>
        <fullName evidence="7">Uncharacterized protein</fullName>
    </submittedName>
</protein>
<keyword evidence="2" id="KW-0677">Repeat</keyword>
<proteinExistence type="predicted"/>
<dbReference type="Gene3D" id="2.120.10.30">
    <property type="entry name" value="TolB, C-terminal domain"/>
    <property type="match status" value="2"/>
</dbReference>
<dbReference type="InterPro" id="IPR014756">
    <property type="entry name" value="Ig_E-set"/>
</dbReference>
<dbReference type="InterPro" id="IPR001298">
    <property type="entry name" value="Filamin/ABP280_rpt"/>
</dbReference>
<evidence type="ECO:0000313" key="7">
    <source>
        <dbReference type="EMBL" id="CAI8018458.1"/>
    </source>
</evidence>
<evidence type="ECO:0000256" key="5">
    <source>
        <dbReference type="PROSITE-ProRule" id="PRU00087"/>
    </source>
</evidence>
<accession>A0AA35WEH8</accession>
<dbReference type="SUPFAM" id="SSF63829">
    <property type="entry name" value="Calcium-dependent phosphotriesterase"/>
    <property type="match status" value="1"/>
</dbReference>
<keyword evidence="1" id="KW-0479">Metal-binding</keyword>
<evidence type="ECO:0000256" key="2">
    <source>
        <dbReference type="ARBA" id="ARBA00022737"/>
    </source>
</evidence>
<dbReference type="SUPFAM" id="SSF81296">
    <property type="entry name" value="E set domains"/>
    <property type="match status" value="1"/>
</dbReference>
<dbReference type="SMART" id="SM00557">
    <property type="entry name" value="IG_FLMN"/>
    <property type="match status" value="1"/>
</dbReference>
<dbReference type="PROSITE" id="PS50194">
    <property type="entry name" value="FILAMIN_REPEAT"/>
    <property type="match status" value="1"/>
</dbReference>
<organism evidence="7 8">
    <name type="scientific">Geodia barretti</name>
    <name type="common">Barrett's horny sponge</name>
    <dbReference type="NCBI Taxonomy" id="519541"/>
    <lineage>
        <taxon>Eukaryota</taxon>
        <taxon>Metazoa</taxon>
        <taxon>Porifera</taxon>
        <taxon>Demospongiae</taxon>
        <taxon>Heteroscleromorpha</taxon>
        <taxon>Tetractinellida</taxon>
        <taxon>Astrophorina</taxon>
        <taxon>Geodiidae</taxon>
        <taxon>Geodia</taxon>
    </lineage>
</organism>
<dbReference type="InterPro" id="IPR017868">
    <property type="entry name" value="Filamin/ABP280_repeat-like"/>
</dbReference>
<dbReference type="GO" id="GO:0005737">
    <property type="term" value="C:cytoplasm"/>
    <property type="evidence" value="ECO:0007669"/>
    <property type="project" value="UniProtKB-SubCell"/>
</dbReference>
<dbReference type="Gene3D" id="2.60.40.10">
    <property type="entry name" value="Immunoglobulins"/>
    <property type="match status" value="1"/>
</dbReference>
<dbReference type="GO" id="GO:0008270">
    <property type="term" value="F:zinc ion binding"/>
    <property type="evidence" value="ECO:0007669"/>
    <property type="project" value="UniProtKB-KW"/>
</dbReference>
<evidence type="ECO:0000256" key="1">
    <source>
        <dbReference type="ARBA" id="ARBA00022723"/>
    </source>
</evidence>
<dbReference type="PANTHER" id="PTHR24104">
    <property type="entry name" value="E3 UBIQUITIN-PROTEIN LIGASE NHLRC1-RELATED"/>
    <property type="match status" value="1"/>
</dbReference>
<sequence length="381" mass="41140">MSEKASELPAARSAPELVATVESVECGSPVEVSLAAPTASLEDVSVSLKCVTDPSSSLEGEVVGNGVGIFSISVTPQVRGRHDLIVKVKDKEIAGSPFRVFVKLPPSQLGKSGSRLIGGLYKIWGMAFNNKQQLMVIETGISLSGANQKKRVTIVERDGGKVGVIQCDKFQDPHAIAQSSDGSIFVADSGVSVNCLFKFGPEGQLLHCEHSLFEDFPPFEVAMIIIDDEIYILDGRKKLVRIFDTHCKAVGSIDVKECDMPTDIAQGPDGLYVTGYGIYVYECAPNGALIRQLEFALSSPNFYFRGIIFDPSCRIVASDASNGVYVFTVCGECVGHVTSEAQDTDLDDGVPYVEEPGRLTIDTDGYVYVHSYRSSTRIFVL</sequence>
<dbReference type="InterPro" id="IPR050952">
    <property type="entry name" value="TRIM-NHL_E3_ligases"/>
</dbReference>
<evidence type="ECO:0000313" key="8">
    <source>
        <dbReference type="Proteomes" id="UP001174909"/>
    </source>
</evidence>
<evidence type="ECO:0000256" key="3">
    <source>
        <dbReference type="ARBA" id="ARBA00022771"/>
    </source>
</evidence>